<evidence type="ECO:0000256" key="7">
    <source>
        <dbReference type="SAM" id="SignalP"/>
    </source>
</evidence>
<dbReference type="Gene3D" id="3.40.50.200">
    <property type="entry name" value="Peptidase S8/S53 domain"/>
    <property type="match status" value="1"/>
</dbReference>
<dbReference type="PROSITE" id="PS00138">
    <property type="entry name" value="SUBTILASE_SER"/>
    <property type="match status" value="1"/>
</dbReference>
<dbReference type="InterPro" id="IPR023828">
    <property type="entry name" value="Peptidase_S8_Ser-AS"/>
</dbReference>
<keyword evidence="7" id="KW-0732">Signal</keyword>
<evidence type="ECO:0000256" key="4">
    <source>
        <dbReference type="ARBA" id="ARBA00022825"/>
    </source>
</evidence>
<feature type="chain" id="PRO_5038981916" evidence="7">
    <location>
        <begin position="21"/>
        <end position="412"/>
    </location>
</feature>
<dbReference type="InterPro" id="IPR015500">
    <property type="entry name" value="Peptidase_S8_subtilisin-rel"/>
</dbReference>
<keyword evidence="2 5" id="KW-0645">Protease</keyword>
<dbReference type="EMBL" id="CP029190">
    <property type="protein sequence ID" value="QES48322.1"/>
    <property type="molecule type" value="Genomic_DNA"/>
</dbReference>
<evidence type="ECO:0000256" key="6">
    <source>
        <dbReference type="RuleBase" id="RU003355"/>
    </source>
</evidence>
<dbReference type="InterPro" id="IPR037045">
    <property type="entry name" value="S8pro/Inhibitor_I9_sf"/>
</dbReference>
<dbReference type="Pfam" id="PF05922">
    <property type="entry name" value="Inhibitor_I9"/>
    <property type="match status" value="1"/>
</dbReference>
<dbReference type="GO" id="GO:0004252">
    <property type="term" value="F:serine-type endopeptidase activity"/>
    <property type="evidence" value="ECO:0007669"/>
    <property type="project" value="UniProtKB-UniRule"/>
</dbReference>
<dbReference type="Proteomes" id="UP000325211">
    <property type="component" value="Chromosome"/>
</dbReference>
<dbReference type="PANTHER" id="PTHR43806">
    <property type="entry name" value="PEPTIDASE S8"/>
    <property type="match status" value="1"/>
</dbReference>
<dbReference type="PROSITE" id="PS51892">
    <property type="entry name" value="SUBTILASE"/>
    <property type="match status" value="1"/>
</dbReference>
<keyword evidence="4 5" id="KW-0720">Serine protease</keyword>
<dbReference type="InterPro" id="IPR010259">
    <property type="entry name" value="S8pro/Inhibitor_I9"/>
</dbReference>
<dbReference type="PANTHER" id="PTHR43806:SF11">
    <property type="entry name" value="CEREVISIN-RELATED"/>
    <property type="match status" value="1"/>
</dbReference>
<sequence>MTALSVLLPAAALLTAVALPAPPPAGTAPAPGPASAPAPVPATAPDAPAAPYVVVLKDAAPRALTRSLAAEAAEAGDEVGPVFGAALHGFAVRTTPARAAAYAADPRVERVEPDIRFRISDTQQAAPWQLDRVDQPDLPLDGSYTYGTTGAGVTVYVLDTGINTDHREFGGRAVHGANAVREEGPEDCNGHGSHVAATAGGATYGVAKGVRLVSVKVADCKGYGSLSGILSGIDWMVRHHAAARPAGPAVANMSMGGGRSFGMDSAVRRAVARGITFTAAAGNEGLDACTSSPGSVPEALTVGATDSGDRRAGFSNHGSCVDVFAPGVGITSAWSGGRETVRTMSGTSMAAPQAAGAAALVLARQPAATVAQVAAELVRSSVPDRIGGLPAGTANRLLQVPAEHATLPAFPQ</sequence>
<dbReference type="GO" id="GO:0005615">
    <property type="term" value="C:extracellular space"/>
    <property type="evidence" value="ECO:0007669"/>
    <property type="project" value="TreeGrafter"/>
</dbReference>
<evidence type="ECO:0000256" key="1">
    <source>
        <dbReference type="ARBA" id="ARBA00011073"/>
    </source>
</evidence>
<name>A0A5P2CZJ8_STRVZ</name>
<comment type="similarity">
    <text evidence="1 5 6">Belongs to the peptidase S8 family.</text>
</comment>
<evidence type="ECO:0000313" key="10">
    <source>
        <dbReference type="EMBL" id="QES48322.1"/>
    </source>
</evidence>
<dbReference type="PRINTS" id="PR00723">
    <property type="entry name" value="SUBTILISIN"/>
</dbReference>
<dbReference type="InterPro" id="IPR034193">
    <property type="entry name" value="PCSK9_ProteinaseK-like"/>
</dbReference>
<dbReference type="RefSeq" id="WP_150207517.1">
    <property type="nucleotide sequence ID" value="NZ_CP029190.1"/>
</dbReference>
<dbReference type="SUPFAM" id="SSF54897">
    <property type="entry name" value="Protease propeptides/inhibitors"/>
    <property type="match status" value="1"/>
</dbReference>
<keyword evidence="3 5" id="KW-0378">Hydrolase</keyword>
<feature type="signal peptide" evidence="7">
    <location>
        <begin position="1"/>
        <end position="20"/>
    </location>
</feature>
<dbReference type="InterPro" id="IPR000209">
    <property type="entry name" value="Peptidase_S8/S53_dom"/>
</dbReference>
<dbReference type="InterPro" id="IPR036852">
    <property type="entry name" value="Peptidase_S8/S53_dom_sf"/>
</dbReference>
<proteinExistence type="inferred from homology"/>
<dbReference type="Gene3D" id="3.30.70.80">
    <property type="entry name" value="Peptidase S8 propeptide/proteinase inhibitor I9"/>
    <property type="match status" value="1"/>
</dbReference>
<feature type="domain" description="Inhibitor I9" evidence="9">
    <location>
        <begin position="66"/>
        <end position="118"/>
    </location>
</feature>
<evidence type="ECO:0000313" key="11">
    <source>
        <dbReference type="Proteomes" id="UP000325211"/>
    </source>
</evidence>
<dbReference type="OrthoDB" id="9798386at2"/>
<protein>
    <submittedName>
        <fullName evidence="10">Peptidase S8</fullName>
    </submittedName>
</protein>
<accession>A0A5P2CZJ8</accession>
<feature type="active site" description="Charge relay system" evidence="5">
    <location>
        <position position="159"/>
    </location>
</feature>
<evidence type="ECO:0000256" key="5">
    <source>
        <dbReference type="PROSITE-ProRule" id="PRU01240"/>
    </source>
</evidence>
<reference evidence="10 11" key="1">
    <citation type="submission" date="2018-05" db="EMBL/GenBank/DDBJ databases">
        <title>Streptomyces venezuelae.</title>
        <authorList>
            <person name="Kim W."/>
            <person name="Lee N."/>
            <person name="Cho B.-K."/>
        </authorList>
    </citation>
    <scope>NUCLEOTIDE SEQUENCE [LARGE SCALE GENOMIC DNA]</scope>
    <source>
        <strain evidence="10 11">ATCC 21782</strain>
    </source>
</reference>
<evidence type="ECO:0000259" key="9">
    <source>
        <dbReference type="Pfam" id="PF05922"/>
    </source>
</evidence>
<feature type="active site" description="Charge relay system" evidence="5">
    <location>
        <position position="348"/>
    </location>
</feature>
<evidence type="ECO:0000256" key="3">
    <source>
        <dbReference type="ARBA" id="ARBA00022801"/>
    </source>
</evidence>
<dbReference type="SUPFAM" id="SSF52743">
    <property type="entry name" value="Subtilisin-like"/>
    <property type="match status" value="1"/>
</dbReference>
<evidence type="ECO:0000259" key="8">
    <source>
        <dbReference type="Pfam" id="PF00082"/>
    </source>
</evidence>
<evidence type="ECO:0000256" key="2">
    <source>
        <dbReference type="ARBA" id="ARBA00022670"/>
    </source>
</evidence>
<gene>
    <name evidence="10" type="ORF">DEJ50_11320</name>
</gene>
<feature type="domain" description="Peptidase S8/S53" evidence="8">
    <location>
        <begin position="150"/>
        <end position="381"/>
    </location>
</feature>
<dbReference type="CDD" id="cd04077">
    <property type="entry name" value="Peptidases_S8_PCSK9_ProteinaseK_like"/>
    <property type="match status" value="1"/>
</dbReference>
<dbReference type="AlphaFoldDB" id="A0A5P2CZJ8"/>
<dbReference type="InterPro" id="IPR023827">
    <property type="entry name" value="Peptidase_S8_Asp-AS"/>
</dbReference>
<dbReference type="PROSITE" id="PS00136">
    <property type="entry name" value="SUBTILASE_ASP"/>
    <property type="match status" value="1"/>
</dbReference>
<dbReference type="GO" id="GO:0006508">
    <property type="term" value="P:proteolysis"/>
    <property type="evidence" value="ECO:0007669"/>
    <property type="project" value="UniProtKB-KW"/>
</dbReference>
<organism evidence="10 11">
    <name type="scientific">Streptomyces venezuelae</name>
    <dbReference type="NCBI Taxonomy" id="54571"/>
    <lineage>
        <taxon>Bacteria</taxon>
        <taxon>Bacillati</taxon>
        <taxon>Actinomycetota</taxon>
        <taxon>Actinomycetes</taxon>
        <taxon>Kitasatosporales</taxon>
        <taxon>Streptomycetaceae</taxon>
        <taxon>Streptomyces</taxon>
    </lineage>
</organism>
<dbReference type="InterPro" id="IPR050131">
    <property type="entry name" value="Peptidase_S8_subtilisin-like"/>
</dbReference>
<dbReference type="FunFam" id="3.40.50.200:FF:000014">
    <property type="entry name" value="Proteinase K"/>
    <property type="match status" value="1"/>
</dbReference>
<dbReference type="Pfam" id="PF00082">
    <property type="entry name" value="Peptidase_S8"/>
    <property type="match status" value="1"/>
</dbReference>
<feature type="active site" description="Charge relay system" evidence="5">
    <location>
        <position position="191"/>
    </location>
</feature>